<evidence type="ECO:0008006" key="3">
    <source>
        <dbReference type="Google" id="ProtNLM"/>
    </source>
</evidence>
<evidence type="ECO:0000313" key="2">
    <source>
        <dbReference type="Proteomes" id="UP000323324"/>
    </source>
</evidence>
<dbReference type="PANTHER" id="PTHR38733">
    <property type="entry name" value="PROTEIN MCRC"/>
    <property type="match status" value="1"/>
</dbReference>
<dbReference type="EMBL" id="VSKM01000002">
    <property type="protein sequence ID" value="TYB78107.1"/>
    <property type="molecule type" value="Genomic_DNA"/>
</dbReference>
<sequence length="458" mass="54664">MVTNLFEYQNKKEFPEHHFDDLEIFLDDIWSKREKSSYYFNEEDNRVEQQRFIQLLQKSKTLKSNKYVGVIHFEGQVINLLPKIFYRGTEPSKYEVNSINKHILWWLSYCRKLKFPNYLSGLNSEKADFFEILIYLFSKYTRELLNTSIYQKYTEVNKELSFVKGRIDFNAYISNNLSRGRNHKISCQFDSFEMDNDFNRCVKFVSKLLLSTTKESQSKRYLSDILFILDEVKDVNMSSDKMKRMSFNPMFSDFETIRDYCVLFLDNSVSFNYKNDLKLFAFLLPMEYVFEDFIFGFIAKEIEGVKTKAQNTSKYLTEDNKFQLEPDLLLEFDYRKIIADTKYKIVYDDVTDSKNGISQNDLYQMLAYAIRFNINEIILFYPNTINMETPNDSKLFIVDEFANGEKIQIKSYQLPIINFELFEVGYECKKTIYLDFESVKERLKSRITDLLIIDNPNN</sequence>
<organism evidence="1 2">
    <name type="scientific">Bizionia saleffrena</name>
    <dbReference type="NCBI Taxonomy" id="291189"/>
    <lineage>
        <taxon>Bacteria</taxon>
        <taxon>Pseudomonadati</taxon>
        <taxon>Bacteroidota</taxon>
        <taxon>Flavobacteriia</taxon>
        <taxon>Flavobacteriales</taxon>
        <taxon>Flavobacteriaceae</taxon>
        <taxon>Bizionia</taxon>
    </lineage>
</organism>
<protein>
    <recommendedName>
        <fullName evidence="3">Restriction endonuclease</fullName>
    </recommendedName>
</protein>
<keyword evidence="2" id="KW-1185">Reference proteome</keyword>
<evidence type="ECO:0000313" key="1">
    <source>
        <dbReference type="EMBL" id="TYB78107.1"/>
    </source>
</evidence>
<proteinExistence type="predicted"/>
<dbReference type="PANTHER" id="PTHR38733:SF1">
    <property type="entry name" value="TYPE IV METHYL-DIRECTED RESTRICTION ENZYME ECOKMCRBC"/>
    <property type="match status" value="1"/>
</dbReference>
<dbReference type="RefSeq" id="WP_148368462.1">
    <property type="nucleotide sequence ID" value="NZ_VSKM01000002.1"/>
</dbReference>
<comment type="caution">
    <text evidence="1">The sequence shown here is derived from an EMBL/GenBank/DDBJ whole genome shotgun (WGS) entry which is preliminary data.</text>
</comment>
<dbReference type="InterPro" id="IPR019292">
    <property type="entry name" value="McrC"/>
</dbReference>
<gene>
    <name evidence="1" type="ORF">ES676_02535</name>
</gene>
<dbReference type="AlphaFoldDB" id="A0A8H2QKC8"/>
<accession>A0A8H2QKC8</accession>
<dbReference type="Proteomes" id="UP000323324">
    <property type="component" value="Unassembled WGS sequence"/>
</dbReference>
<name>A0A8H2QKC8_9FLAO</name>
<dbReference type="Pfam" id="PF10117">
    <property type="entry name" value="McrBC"/>
    <property type="match status" value="1"/>
</dbReference>
<reference evidence="1 2" key="1">
    <citation type="submission" date="2019-08" db="EMBL/GenBank/DDBJ databases">
        <title>Genomes of Antarctic Bizionia species.</title>
        <authorList>
            <person name="Bowman J.P."/>
        </authorList>
    </citation>
    <scope>NUCLEOTIDE SEQUENCE [LARGE SCALE GENOMIC DNA]</scope>
    <source>
        <strain evidence="1 2">HFD</strain>
    </source>
</reference>